<dbReference type="OrthoDB" id="9974378at2759"/>
<sequence length="64" mass="7416">MCRQNYTFAVVNNVFMVHRGIKTSEGSIKQIKLSARKQFSNAKAAFNKRMMKEHPETQELCPKI</sequence>
<evidence type="ECO:0000313" key="2">
    <source>
        <dbReference type="Proteomes" id="UP000274131"/>
    </source>
</evidence>
<reference evidence="1 2" key="2">
    <citation type="submission" date="2018-10" db="EMBL/GenBank/DDBJ databases">
        <authorList>
            <consortium name="Pathogen Informatics"/>
        </authorList>
    </citation>
    <scope>NUCLEOTIDE SEQUENCE [LARGE SCALE GENOMIC DNA]</scope>
</reference>
<dbReference type="AlphaFoldDB" id="A0A0N4UTS8"/>
<keyword evidence="2" id="KW-1185">Reference proteome</keyword>
<gene>
    <name evidence="1" type="ORF">EVEC_LOCUS491</name>
</gene>
<accession>A0A0N4UTS8</accession>
<dbReference type="PANTHER" id="PTHR47411">
    <property type="entry name" value="B3GNT1, BETA-1,3-N-ACETYLGUCOSAMINYLTRANSFERASE 1, HOMOLOG"/>
    <property type="match status" value="1"/>
</dbReference>
<dbReference type="WBParaSite" id="EVEC_0000074101-mRNA-1">
    <property type="protein sequence ID" value="EVEC_0000074101-mRNA-1"/>
    <property type="gene ID" value="EVEC_0000074101"/>
</dbReference>
<reference evidence="3" key="1">
    <citation type="submission" date="2017-02" db="UniProtKB">
        <authorList>
            <consortium name="WormBaseParasite"/>
        </authorList>
    </citation>
    <scope>IDENTIFICATION</scope>
</reference>
<evidence type="ECO:0000313" key="1">
    <source>
        <dbReference type="EMBL" id="VDD85348.1"/>
    </source>
</evidence>
<dbReference type="EMBL" id="UXUI01000888">
    <property type="protein sequence ID" value="VDD85348.1"/>
    <property type="molecule type" value="Genomic_DNA"/>
</dbReference>
<name>A0A0N4UTS8_ENTVE</name>
<dbReference type="Proteomes" id="UP000274131">
    <property type="component" value="Unassembled WGS sequence"/>
</dbReference>
<dbReference type="Pfam" id="PF13896">
    <property type="entry name" value="Glyco_transf_49"/>
    <property type="match status" value="1"/>
</dbReference>
<protein>
    <submittedName>
        <fullName evidence="3">Transposase</fullName>
    </submittedName>
</protein>
<evidence type="ECO:0000313" key="3">
    <source>
        <dbReference type="WBParaSite" id="EVEC_0000074101-mRNA-1"/>
    </source>
</evidence>
<organism evidence="3">
    <name type="scientific">Enterobius vermicularis</name>
    <name type="common">Human pinworm</name>
    <dbReference type="NCBI Taxonomy" id="51028"/>
    <lineage>
        <taxon>Eukaryota</taxon>
        <taxon>Metazoa</taxon>
        <taxon>Ecdysozoa</taxon>
        <taxon>Nematoda</taxon>
        <taxon>Chromadorea</taxon>
        <taxon>Rhabditida</taxon>
        <taxon>Spirurina</taxon>
        <taxon>Oxyuridomorpha</taxon>
        <taxon>Oxyuroidea</taxon>
        <taxon>Oxyuridae</taxon>
        <taxon>Enterobius</taxon>
    </lineage>
</organism>
<dbReference type="PANTHER" id="PTHR47411:SF3">
    <property type="entry name" value="I-BETA-1,3-N-ACETYLGLUCOSAMINYLTRANSFERASE"/>
    <property type="match status" value="1"/>
</dbReference>
<proteinExistence type="predicted"/>